<dbReference type="Proteomes" id="UP000809829">
    <property type="component" value="Unassembled WGS sequence"/>
</dbReference>
<comment type="caution">
    <text evidence="2">The sequence shown here is derived from an EMBL/GenBank/DDBJ whole genome shotgun (WGS) entry which is preliminary data.</text>
</comment>
<name>A0ABS2QVB2_9BACI</name>
<evidence type="ECO:0000259" key="1">
    <source>
        <dbReference type="PROSITE" id="PS51186"/>
    </source>
</evidence>
<evidence type="ECO:0000313" key="3">
    <source>
        <dbReference type="Proteomes" id="UP000809829"/>
    </source>
</evidence>
<gene>
    <name evidence="2" type="ORF">JOC83_001990</name>
</gene>
<protein>
    <submittedName>
        <fullName evidence="2">GNAT superfamily N-acetyltransferase</fullName>
    </submittedName>
</protein>
<evidence type="ECO:0000313" key="2">
    <source>
        <dbReference type="EMBL" id="MBM7703143.1"/>
    </source>
</evidence>
<dbReference type="RefSeq" id="WP_205186683.1">
    <property type="nucleotide sequence ID" value="NZ_JAFBFC010000003.1"/>
</dbReference>
<proteinExistence type="predicted"/>
<sequence>MGIRKGTAQDLIVIMDMVKETVNIMKEEGVDQWDETYPVRSIFERDVQNSTLYVIEENGEVVGSITVDQHEPEEYKSIDWRKWGEAYTFHRLVVNPTVRKGGVATKLIQHAEQVAKEHHVPYMKIDTYSLNEKAQKTFEKNGYTKVGTMSFHGKSNLFYCYDKFL</sequence>
<accession>A0ABS2QVB2</accession>
<dbReference type="EMBL" id="JAFBFC010000003">
    <property type="protein sequence ID" value="MBM7703143.1"/>
    <property type="molecule type" value="Genomic_DNA"/>
</dbReference>
<dbReference type="Pfam" id="PF00583">
    <property type="entry name" value="Acetyltransf_1"/>
    <property type="match status" value="1"/>
</dbReference>
<feature type="domain" description="N-acetyltransferase" evidence="1">
    <location>
        <begin position="1"/>
        <end position="165"/>
    </location>
</feature>
<dbReference type="Gene3D" id="3.40.630.30">
    <property type="match status" value="1"/>
</dbReference>
<dbReference type="SUPFAM" id="SSF55729">
    <property type="entry name" value="Acyl-CoA N-acyltransferases (Nat)"/>
    <property type="match status" value="1"/>
</dbReference>
<reference evidence="2 3" key="1">
    <citation type="submission" date="2021-01" db="EMBL/GenBank/DDBJ databases">
        <title>Genomic Encyclopedia of Type Strains, Phase IV (KMG-IV): sequencing the most valuable type-strain genomes for metagenomic binning, comparative biology and taxonomic classification.</title>
        <authorList>
            <person name="Goeker M."/>
        </authorList>
    </citation>
    <scope>NUCLEOTIDE SEQUENCE [LARGE SCALE GENOMIC DNA]</scope>
    <source>
        <strain evidence="2 3">DSM 104297</strain>
    </source>
</reference>
<dbReference type="InterPro" id="IPR016181">
    <property type="entry name" value="Acyl_CoA_acyltransferase"/>
</dbReference>
<dbReference type="InterPro" id="IPR000182">
    <property type="entry name" value="GNAT_dom"/>
</dbReference>
<dbReference type="PANTHER" id="PTHR43072:SF60">
    <property type="entry name" value="L-2,4-DIAMINOBUTYRIC ACID ACETYLTRANSFERASE"/>
    <property type="match status" value="1"/>
</dbReference>
<dbReference type="CDD" id="cd04301">
    <property type="entry name" value="NAT_SF"/>
    <property type="match status" value="1"/>
</dbReference>
<dbReference type="PROSITE" id="PS51186">
    <property type="entry name" value="GNAT"/>
    <property type="match status" value="1"/>
</dbReference>
<organism evidence="2 3">
    <name type="scientific">Priestia iocasae</name>
    <dbReference type="NCBI Taxonomy" id="2291674"/>
    <lineage>
        <taxon>Bacteria</taxon>
        <taxon>Bacillati</taxon>
        <taxon>Bacillota</taxon>
        <taxon>Bacilli</taxon>
        <taxon>Bacillales</taxon>
        <taxon>Bacillaceae</taxon>
        <taxon>Priestia</taxon>
    </lineage>
</organism>
<dbReference type="PANTHER" id="PTHR43072">
    <property type="entry name" value="N-ACETYLTRANSFERASE"/>
    <property type="match status" value="1"/>
</dbReference>
<keyword evidence="3" id="KW-1185">Reference proteome</keyword>